<protein>
    <recommendedName>
        <fullName evidence="1">Opine dehydrogenase domain-containing protein</fullName>
    </recommendedName>
</protein>
<dbReference type="OrthoDB" id="6058913at2759"/>
<dbReference type="SUPFAM" id="SSF48179">
    <property type="entry name" value="6-phosphogluconate dehydrogenase C-terminal domain-like"/>
    <property type="match status" value="1"/>
</dbReference>
<dbReference type="InterPro" id="IPR008927">
    <property type="entry name" value="6-PGluconate_DH-like_C_sf"/>
</dbReference>
<sequence length="115" mass="12653">VLDPSTTATCISTNSAFGKHKIPYTVAGPGLVVPTLAHKFFETDLPFGIVTFKDIANMVEVDTPFMDELIIWNQKLIGKEYVKRGEDGKVEVEGRDVGECVVPTRMGILVEDLIK</sequence>
<evidence type="ECO:0000259" key="1">
    <source>
        <dbReference type="Pfam" id="PF02317"/>
    </source>
</evidence>
<dbReference type="AlphaFoldDB" id="A0A9W7DU79"/>
<dbReference type="Gene3D" id="1.10.1040.10">
    <property type="entry name" value="N-(1-d-carboxylethyl)-l-norvaline Dehydrogenase, domain 2"/>
    <property type="match status" value="1"/>
</dbReference>
<dbReference type="EMBL" id="BRXZ01000826">
    <property type="protein sequence ID" value="GMH55097.1"/>
    <property type="molecule type" value="Genomic_DNA"/>
</dbReference>
<evidence type="ECO:0000313" key="2">
    <source>
        <dbReference type="EMBL" id="GMH55097.1"/>
    </source>
</evidence>
<accession>A0A9W7DU79</accession>
<dbReference type="InterPro" id="IPR013328">
    <property type="entry name" value="6PGD_dom2"/>
</dbReference>
<gene>
    <name evidence="2" type="ORF">TrRE_jg10217</name>
</gene>
<feature type="domain" description="Opine dehydrogenase" evidence="1">
    <location>
        <begin position="3"/>
        <end position="76"/>
    </location>
</feature>
<keyword evidence="3" id="KW-1185">Reference proteome</keyword>
<reference evidence="2" key="1">
    <citation type="submission" date="2022-07" db="EMBL/GenBank/DDBJ databases">
        <title>Genome analysis of Parmales, a sister group of diatoms, reveals the evolutionary specialization of diatoms from phago-mixotrophs to photoautotrophs.</title>
        <authorList>
            <person name="Ban H."/>
            <person name="Sato S."/>
            <person name="Yoshikawa S."/>
            <person name="Kazumasa Y."/>
            <person name="Nakamura Y."/>
            <person name="Ichinomiya M."/>
            <person name="Saitoh K."/>
            <person name="Sato N."/>
            <person name="Blanc-Mathieu R."/>
            <person name="Endo H."/>
            <person name="Kuwata A."/>
            <person name="Ogata H."/>
        </authorList>
    </citation>
    <scope>NUCLEOTIDE SEQUENCE</scope>
</reference>
<name>A0A9W7DU79_9STRA</name>
<dbReference type="InterPro" id="IPR003421">
    <property type="entry name" value="Opine_DH"/>
</dbReference>
<feature type="non-terminal residue" evidence="2">
    <location>
        <position position="1"/>
    </location>
</feature>
<dbReference type="GO" id="GO:0016491">
    <property type="term" value="F:oxidoreductase activity"/>
    <property type="evidence" value="ECO:0007669"/>
    <property type="project" value="InterPro"/>
</dbReference>
<dbReference type="PANTHER" id="PTHR38015">
    <property type="entry name" value="BLR6086 PROTEIN"/>
    <property type="match status" value="1"/>
</dbReference>
<dbReference type="PANTHER" id="PTHR38015:SF1">
    <property type="entry name" value="OPINE DEHYDROGENASE DOMAIN-CONTAINING PROTEIN"/>
    <property type="match status" value="1"/>
</dbReference>
<comment type="caution">
    <text evidence="2">The sequence shown here is derived from an EMBL/GenBank/DDBJ whole genome shotgun (WGS) entry which is preliminary data.</text>
</comment>
<dbReference type="InterPro" id="IPR051729">
    <property type="entry name" value="Opine/Lysopine_DH"/>
</dbReference>
<evidence type="ECO:0000313" key="3">
    <source>
        <dbReference type="Proteomes" id="UP001165082"/>
    </source>
</evidence>
<dbReference type="Pfam" id="PF02317">
    <property type="entry name" value="Octopine_DH"/>
    <property type="match status" value="1"/>
</dbReference>
<dbReference type="Proteomes" id="UP001165082">
    <property type="component" value="Unassembled WGS sequence"/>
</dbReference>
<organism evidence="2 3">
    <name type="scientific">Triparma retinervis</name>
    <dbReference type="NCBI Taxonomy" id="2557542"/>
    <lineage>
        <taxon>Eukaryota</taxon>
        <taxon>Sar</taxon>
        <taxon>Stramenopiles</taxon>
        <taxon>Ochrophyta</taxon>
        <taxon>Bolidophyceae</taxon>
        <taxon>Parmales</taxon>
        <taxon>Triparmaceae</taxon>
        <taxon>Triparma</taxon>
    </lineage>
</organism>
<proteinExistence type="predicted"/>